<keyword evidence="1" id="KW-0676">Redox-active center</keyword>
<dbReference type="InterPro" id="IPR036249">
    <property type="entry name" value="Thioredoxin-like_sf"/>
</dbReference>
<keyword evidence="3" id="KW-1185">Reference proteome</keyword>
<evidence type="ECO:0000256" key="1">
    <source>
        <dbReference type="ARBA" id="ARBA00023284"/>
    </source>
</evidence>
<dbReference type="Proteomes" id="UP000271098">
    <property type="component" value="Unassembled WGS sequence"/>
</dbReference>
<reference evidence="4" key="1">
    <citation type="submission" date="2016-06" db="UniProtKB">
        <authorList>
            <consortium name="WormBaseParasite"/>
        </authorList>
    </citation>
    <scope>IDENTIFICATION</scope>
</reference>
<protein>
    <submittedName>
        <fullName evidence="4">Glutaredoxin domain-containing protein</fullName>
    </submittedName>
</protein>
<evidence type="ECO:0000313" key="2">
    <source>
        <dbReference type="EMBL" id="VDN42191.1"/>
    </source>
</evidence>
<dbReference type="EMBL" id="UYRT01099527">
    <property type="protein sequence ID" value="VDN42191.1"/>
    <property type="molecule type" value="Genomic_DNA"/>
</dbReference>
<dbReference type="PANTHER" id="PTHR10293:SF16">
    <property type="entry name" value="GLUTAREDOXIN-RELATED PROTEIN 5, MITOCHONDRIAL"/>
    <property type="match status" value="1"/>
</dbReference>
<dbReference type="OrthoDB" id="415696at2759"/>
<reference evidence="2 3" key="2">
    <citation type="submission" date="2018-11" db="EMBL/GenBank/DDBJ databases">
        <authorList>
            <consortium name="Pathogen Informatics"/>
        </authorList>
    </citation>
    <scope>NUCLEOTIDE SEQUENCE [LARGE SCALE GENOMIC DNA]</scope>
</reference>
<accession>A0A183ESK9</accession>
<name>A0A183ESK9_9BILA</name>
<evidence type="ECO:0000313" key="4">
    <source>
        <dbReference type="WBParaSite" id="GPUH_0002398001-mRNA-1"/>
    </source>
</evidence>
<organism evidence="4">
    <name type="scientific">Gongylonema pulchrum</name>
    <dbReference type="NCBI Taxonomy" id="637853"/>
    <lineage>
        <taxon>Eukaryota</taxon>
        <taxon>Metazoa</taxon>
        <taxon>Ecdysozoa</taxon>
        <taxon>Nematoda</taxon>
        <taxon>Chromadorea</taxon>
        <taxon>Rhabditida</taxon>
        <taxon>Spirurina</taxon>
        <taxon>Spiruromorpha</taxon>
        <taxon>Spiruroidea</taxon>
        <taxon>Gongylonematidae</taxon>
        <taxon>Gongylonema</taxon>
    </lineage>
</organism>
<dbReference type="SUPFAM" id="SSF52833">
    <property type="entry name" value="Thioredoxin-like"/>
    <property type="match status" value="1"/>
</dbReference>
<proteinExistence type="predicted"/>
<dbReference type="InterPro" id="IPR004480">
    <property type="entry name" value="Monothiol_GRX-rel"/>
</dbReference>
<dbReference type="AlphaFoldDB" id="A0A183ESK9"/>
<dbReference type="PANTHER" id="PTHR10293">
    <property type="entry name" value="GLUTAREDOXIN FAMILY MEMBER"/>
    <property type="match status" value="1"/>
</dbReference>
<sequence length="92" mass="9890">MLGWTRIIGRATSHATRFCSSSSAASALPEALKERIQKLVKAEPVVVFMKGTQQEPMCGFSKNVKLVSSIIHVFADETPPGISESMPQVSGV</sequence>
<dbReference type="WBParaSite" id="GPUH_0002398001-mRNA-1">
    <property type="protein sequence ID" value="GPUH_0002398001-mRNA-1"/>
    <property type="gene ID" value="GPUH_0002398001"/>
</dbReference>
<evidence type="ECO:0000313" key="3">
    <source>
        <dbReference type="Proteomes" id="UP000271098"/>
    </source>
</evidence>
<dbReference type="Gene3D" id="3.40.30.10">
    <property type="entry name" value="Glutaredoxin"/>
    <property type="match status" value="1"/>
</dbReference>
<gene>
    <name evidence="2" type="ORF">GPUH_LOCUS23948</name>
</gene>